<name>A0A4Y9YIX2_9AGAM</name>
<feature type="region of interest" description="Disordered" evidence="1">
    <location>
        <begin position="187"/>
        <end position="214"/>
    </location>
</feature>
<organism evidence="2 3">
    <name type="scientific">Dentipellis fragilis</name>
    <dbReference type="NCBI Taxonomy" id="205917"/>
    <lineage>
        <taxon>Eukaryota</taxon>
        <taxon>Fungi</taxon>
        <taxon>Dikarya</taxon>
        <taxon>Basidiomycota</taxon>
        <taxon>Agaricomycotina</taxon>
        <taxon>Agaricomycetes</taxon>
        <taxon>Russulales</taxon>
        <taxon>Hericiaceae</taxon>
        <taxon>Dentipellis</taxon>
    </lineage>
</organism>
<protein>
    <submittedName>
        <fullName evidence="2">Uncharacterized protein</fullName>
    </submittedName>
</protein>
<sequence length="293" mass="31465">MSARADSAMPAVLSSLRDDLIGRKLRLVGRVLCYEPTTGIAVLGDESHAIPVDVALCLHARGGLPWLVDARSVVTVFGYLERLECDAGAVHHARCLTAPSTTQTDPEHARTGNPGPQLSRFGHAAMERDHRADGGHGHDINIGSHDRLVGPGPHDHVQSAYRQPSFPANLRANAYFERRVFMGGHETQSGAIRAQAPRRPCSGDRARAPRAAAPSSVRWHRAASAKVLASSNSERAARSSRDGQVISVNAILEDADNGPRCSAPAISARIVVRVFHWKAAAARVMSADLAQFR</sequence>
<keyword evidence="3" id="KW-1185">Reference proteome</keyword>
<dbReference type="AlphaFoldDB" id="A0A4Y9YIX2"/>
<evidence type="ECO:0000313" key="3">
    <source>
        <dbReference type="Proteomes" id="UP000298327"/>
    </source>
</evidence>
<evidence type="ECO:0000256" key="1">
    <source>
        <dbReference type="SAM" id="MobiDB-lite"/>
    </source>
</evidence>
<evidence type="ECO:0000313" key="2">
    <source>
        <dbReference type="EMBL" id="TFY61547.1"/>
    </source>
</evidence>
<feature type="region of interest" description="Disordered" evidence="1">
    <location>
        <begin position="132"/>
        <end position="153"/>
    </location>
</feature>
<dbReference type="OrthoDB" id="3258172at2759"/>
<dbReference type="Proteomes" id="UP000298327">
    <property type="component" value="Unassembled WGS sequence"/>
</dbReference>
<dbReference type="EMBL" id="SEOQ01000504">
    <property type="protein sequence ID" value="TFY61547.1"/>
    <property type="molecule type" value="Genomic_DNA"/>
</dbReference>
<feature type="region of interest" description="Disordered" evidence="1">
    <location>
        <begin position="98"/>
        <end position="120"/>
    </location>
</feature>
<comment type="caution">
    <text evidence="2">The sequence shown here is derived from an EMBL/GenBank/DDBJ whole genome shotgun (WGS) entry which is preliminary data.</text>
</comment>
<reference evidence="2 3" key="1">
    <citation type="submission" date="2019-02" db="EMBL/GenBank/DDBJ databases">
        <title>Genome sequencing of the rare red list fungi Dentipellis fragilis.</title>
        <authorList>
            <person name="Buettner E."/>
            <person name="Kellner H."/>
        </authorList>
    </citation>
    <scope>NUCLEOTIDE SEQUENCE [LARGE SCALE GENOMIC DNA]</scope>
    <source>
        <strain evidence="2 3">DSM 105465</strain>
    </source>
</reference>
<gene>
    <name evidence="2" type="ORF">EVG20_g7011</name>
</gene>
<accession>A0A4Y9YIX2</accession>
<proteinExistence type="predicted"/>